<gene>
    <name evidence="2" type="ORF">SNAT2548_LOCUS12904</name>
</gene>
<feature type="domain" description="C2H2-type" evidence="1">
    <location>
        <begin position="9"/>
        <end position="30"/>
    </location>
</feature>
<protein>
    <recommendedName>
        <fullName evidence="1">C2H2-type domain-containing protein</fullName>
    </recommendedName>
</protein>
<dbReference type="AlphaFoldDB" id="A0A812LX89"/>
<dbReference type="EMBL" id="CAJNDS010001302">
    <property type="protein sequence ID" value="CAE7254694.1"/>
    <property type="molecule type" value="Genomic_DNA"/>
</dbReference>
<proteinExistence type="predicted"/>
<accession>A0A812LX89</accession>
<sequence>MADDARYHCLLCAEAFARWSACNLHGWTVHGQTFDRQECERVAICRSMPFKELFRRYALAPSRPAEVRLQVLKLQDVWRSAVFQEGLQYQKHTQTFHGIPGHETEFILWYLFAARMFYLAGPHVYHSLGRKQPLRWEKWGQPTYRAPTTPLFTEWPWWEYSPQLLSEPPKHIGKDALLGLVVVHEARRPREDFLEFLEHALSTWWCASREDREDILASLFDMDAIAAVLAFLLEDGGGYLHLFLATVERVFWSRRSRSVVFGLALCNRTTLDPFSSHYATEVRETMEEFDLMEEEDHVDDRTAVPLFNLVCLMRHLFDADVAWKR</sequence>
<dbReference type="Proteomes" id="UP000604046">
    <property type="component" value="Unassembled WGS sequence"/>
</dbReference>
<keyword evidence="3" id="KW-1185">Reference proteome</keyword>
<evidence type="ECO:0000259" key="1">
    <source>
        <dbReference type="PROSITE" id="PS00028"/>
    </source>
</evidence>
<dbReference type="InterPro" id="IPR013087">
    <property type="entry name" value="Znf_C2H2_type"/>
</dbReference>
<comment type="caution">
    <text evidence="2">The sequence shown here is derived from an EMBL/GenBank/DDBJ whole genome shotgun (WGS) entry which is preliminary data.</text>
</comment>
<dbReference type="PROSITE" id="PS00028">
    <property type="entry name" value="ZINC_FINGER_C2H2_1"/>
    <property type="match status" value="1"/>
</dbReference>
<name>A0A812LX89_9DINO</name>
<reference evidence="2" key="1">
    <citation type="submission" date="2021-02" db="EMBL/GenBank/DDBJ databases">
        <authorList>
            <person name="Dougan E. K."/>
            <person name="Rhodes N."/>
            <person name="Thang M."/>
            <person name="Chan C."/>
        </authorList>
    </citation>
    <scope>NUCLEOTIDE SEQUENCE</scope>
</reference>
<organism evidence="2 3">
    <name type="scientific">Symbiodinium natans</name>
    <dbReference type="NCBI Taxonomy" id="878477"/>
    <lineage>
        <taxon>Eukaryota</taxon>
        <taxon>Sar</taxon>
        <taxon>Alveolata</taxon>
        <taxon>Dinophyceae</taxon>
        <taxon>Suessiales</taxon>
        <taxon>Symbiodiniaceae</taxon>
        <taxon>Symbiodinium</taxon>
    </lineage>
</organism>
<evidence type="ECO:0000313" key="2">
    <source>
        <dbReference type="EMBL" id="CAE7254694.1"/>
    </source>
</evidence>
<evidence type="ECO:0000313" key="3">
    <source>
        <dbReference type="Proteomes" id="UP000604046"/>
    </source>
</evidence>